<feature type="region of interest" description="Disordered" evidence="1">
    <location>
        <begin position="186"/>
        <end position="219"/>
    </location>
</feature>
<organism evidence="2 3">
    <name type="scientific">Thamnocephalis sphaerospora</name>
    <dbReference type="NCBI Taxonomy" id="78915"/>
    <lineage>
        <taxon>Eukaryota</taxon>
        <taxon>Fungi</taxon>
        <taxon>Fungi incertae sedis</taxon>
        <taxon>Zoopagomycota</taxon>
        <taxon>Zoopagomycotina</taxon>
        <taxon>Zoopagomycetes</taxon>
        <taxon>Zoopagales</taxon>
        <taxon>Sigmoideomycetaceae</taxon>
        <taxon>Thamnocephalis</taxon>
    </lineage>
</organism>
<dbReference type="OrthoDB" id="5598611at2759"/>
<keyword evidence="3" id="KW-1185">Reference proteome</keyword>
<dbReference type="AlphaFoldDB" id="A0A4P9XGU7"/>
<dbReference type="Proteomes" id="UP000271241">
    <property type="component" value="Unassembled WGS sequence"/>
</dbReference>
<feature type="region of interest" description="Disordered" evidence="1">
    <location>
        <begin position="400"/>
        <end position="468"/>
    </location>
</feature>
<gene>
    <name evidence="2" type="ORF">THASP1DRAFT_33362</name>
</gene>
<accession>A0A4P9XGU7</accession>
<feature type="non-terminal residue" evidence="2">
    <location>
        <position position="468"/>
    </location>
</feature>
<feature type="compositionally biased region" description="Acidic residues" evidence="1">
    <location>
        <begin position="416"/>
        <end position="442"/>
    </location>
</feature>
<dbReference type="EMBL" id="KZ993424">
    <property type="protein sequence ID" value="RKP04828.1"/>
    <property type="molecule type" value="Genomic_DNA"/>
</dbReference>
<name>A0A4P9XGU7_9FUNG</name>
<reference evidence="3" key="1">
    <citation type="journal article" date="2018" name="Nat. Microbiol.">
        <title>Leveraging single-cell genomics to expand the fungal tree of life.</title>
        <authorList>
            <person name="Ahrendt S.R."/>
            <person name="Quandt C.A."/>
            <person name="Ciobanu D."/>
            <person name="Clum A."/>
            <person name="Salamov A."/>
            <person name="Andreopoulos B."/>
            <person name="Cheng J.F."/>
            <person name="Woyke T."/>
            <person name="Pelin A."/>
            <person name="Henrissat B."/>
            <person name="Reynolds N.K."/>
            <person name="Benny G.L."/>
            <person name="Smith M.E."/>
            <person name="James T.Y."/>
            <person name="Grigoriev I.V."/>
        </authorList>
    </citation>
    <scope>NUCLEOTIDE SEQUENCE [LARGE SCALE GENOMIC DNA]</scope>
    <source>
        <strain evidence="3">RSA 1356</strain>
    </source>
</reference>
<evidence type="ECO:0000313" key="3">
    <source>
        <dbReference type="Proteomes" id="UP000271241"/>
    </source>
</evidence>
<protein>
    <submittedName>
        <fullName evidence="2">Uncharacterized protein</fullName>
    </submittedName>
</protein>
<evidence type="ECO:0000256" key="1">
    <source>
        <dbReference type="SAM" id="MobiDB-lite"/>
    </source>
</evidence>
<sequence>MVDVHSLDPFDLTEDLSATVKLPAPSPPNAGDAASAASLASGVVAGMEDDDTFGLMDNVPAAVSEQTAVNDAAIWPQTETSAGAHTEDNNLIDDLLTETDILATTADGVALETAATSVLSTIDLTTEGEEEVVAASEAQMLSSDAVADGFGASTATVLLTEEEASQADANDASLIITEGPNVTTLLDQPNSVDETVGEPTTDAGHGADELGNASDADQTDGLKHISVDAEIDVDADVSMQSDTDADAEALMYDSVPCMHLMHMGVWYPMFRSDPSTGQEVFFDDEDNLPLYYCDLNSFSQSLKQAYAMEDRELTIEFPQLELIFTEDSHYMQELSLCDLDNMKNALLESFDEAYDASGSPLRVVVVDRPHTAGQLARLRYLMTEGGKTAANPIVLESEASYDSDEAQLNSVSGGLENEEAAAEDEDEDEDEEASVDEQDDILDVLPMAAAEPASGYLPSPSPSQASTL</sequence>
<proteinExistence type="predicted"/>
<evidence type="ECO:0000313" key="2">
    <source>
        <dbReference type="EMBL" id="RKP04828.1"/>
    </source>
</evidence>